<keyword evidence="2" id="KW-1185">Reference proteome</keyword>
<protein>
    <submittedName>
        <fullName evidence="1">Uncharacterized protein</fullName>
    </submittedName>
</protein>
<dbReference type="AlphaFoldDB" id="A0A1Q3ELK3"/>
<evidence type="ECO:0000313" key="2">
    <source>
        <dbReference type="Proteomes" id="UP000188533"/>
    </source>
</evidence>
<reference evidence="1 2" key="1">
    <citation type="submission" date="2016-08" db="EMBL/GenBank/DDBJ databases">
        <authorList>
            <consortium name="Lentinula edodes genome sequencing consortium"/>
            <person name="Sakamoto Y."/>
            <person name="Nakade K."/>
            <person name="Sato S."/>
            <person name="Yoshida Y."/>
            <person name="Miyazaki K."/>
            <person name="Natsume S."/>
            <person name="Konno N."/>
        </authorList>
    </citation>
    <scope>NUCLEOTIDE SEQUENCE [LARGE SCALE GENOMIC DNA]</scope>
    <source>
        <strain evidence="1 2">NBRC 111202</strain>
    </source>
</reference>
<comment type="caution">
    <text evidence="1">The sequence shown here is derived from an EMBL/GenBank/DDBJ whole genome shotgun (WGS) entry which is preliminary data.</text>
</comment>
<proteinExistence type="predicted"/>
<dbReference type="EMBL" id="BDGU01000567">
    <property type="protein sequence ID" value="GAW08080.1"/>
    <property type="molecule type" value="Genomic_DNA"/>
</dbReference>
<dbReference type="Proteomes" id="UP000188533">
    <property type="component" value="Unassembled WGS sequence"/>
</dbReference>
<organism evidence="1 2">
    <name type="scientific">Lentinula edodes</name>
    <name type="common">Shiitake mushroom</name>
    <name type="synonym">Lentinus edodes</name>
    <dbReference type="NCBI Taxonomy" id="5353"/>
    <lineage>
        <taxon>Eukaryota</taxon>
        <taxon>Fungi</taxon>
        <taxon>Dikarya</taxon>
        <taxon>Basidiomycota</taxon>
        <taxon>Agaricomycotina</taxon>
        <taxon>Agaricomycetes</taxon>
        <taxon>Agaricomycetidae</taxon>
        <taxon>Agaricales</taxon>
        <taxon>Marasmiineae</taxon>
        <taxon>Omphalotaceae</taxon>
        <taxon>Lentinula</taxon>
    </lineage>
</organism>
<evidence type="ECO:0000313" key="1">
    <source>
        <dbReference type="EMBL" id="GAW08080.1"/>
    </source>
</evidence>
<accession>A0A1Q3ELK3</accession>
<sequence>MLIVQKKAMWINDPQHCLPIPDECVPFNTLRFHGSIMIINTVRILTIRYSVQWSSRIYSDLPHFWVGSGIGFVTIL</sequence>
<gene>
    <name evidence="1" type="ORF">LENED_010121</name>
</gene>
<name>A0A1Q3ELK3_LENED</name>
<reference evidence="1 2" key="2">
    <citation type="submission" date="2017-02" db="EMBL/GenBank/DDBJ databases">
        <title>A genome survey and senescence transcriptome analysis in Lentinula edodes.</title>
        <authorList>
            <person name="Sakamoto Y."/>
            <person name="Nakade K."/>
            <person name="Sato S."/>
            <person name="Yoshida Y."/>
            <person name="Miyazaki K."/>
            <person name="Natsume S."/>
            <person name="Konno N."/>
        </authorList>
    </citation>
    <scope>NUCLEOTIDE SEQUENCE [LARGE SCALE GENOMIC DNA]</scope>
    <source>
        <strain evidence="1 2">NBRC 111202</strain>
    </source>
</reference>